<gene>
    <name evidence="1" type="ORF">L6452_05383</name>
</gene>
<proteinExistence type="predicted"/>
<dbReference type="Proteomes" id="UP001055879">
    <property type="component" value="Linkage Group LG02"/>
</dbReference>
<protein>
    <submittedName>
        <fullName evidence="1">Uncharacterized protein</fullName>
    </submittedName>
</protein>
<evidence type="ECO:0000313" key="2">
    <source>
        <dbReference type="Proteomes" id="UP001055879"/>
    </source>
</evidence>
<keyword evidence="2" id="KW-1185">Reference proteome</keyword>
<dbReference type="EMBL" id="CM042048">
    <property type="protein sequence ID" value="KAI3757840.1"/>
    <property type="molecule type" value="Genomic_DNA"/>
</dbReference>
<name>A0ACB9EGK1_ARCLA</name>
<comment type="caution">
    <text evidence="1">The sequence shown here is derived from an EMBL/GenBank/DDBJ whole genome shotgun (WGS) entry which is preliminary data.</text>
</comment>
<reference evidence="1 2" key="2">
    <citation type="journal article" date="2022" name="Mol. Ecol. Resour.">
        <title>The genomes of chicory, endive, great burdock and yacon provide insights into Asteraceae paleo-polyploidization history and plant inulin production.</title>
        <authorList>
            <person name="Fan W."/>
            <person name="Wang S."/>
            <person name="Wang H."/>
            <person name="Wang A."/>
            <person name="Jiang F."/>
            <person name="Liu H."/>
            <person name="Zhao H."/>
            <person name="Xu D."/>
            <person name="Zhang Y."/>
        </authorList>
    </citation>
    <scope>NUCLEOTIDE SEQUENCE [LARGE SCALE GENOMIC DNA]</scope>
    <source>
        <strain evidence="2">cv. Niubang</strain>
    </source>
</reference>
<organism evidence="1 2">
    <name type="scientific">Arctium lappa</name>
    <name type="common">Greater burdock</name>
    <name type="synonym">Lappa major</name>
    <dbReference type="NCBI Taxonomy" id="4217"/>
    <lineage>
        <taxon>Eukaryota</taxon>
        <taxon>Viridiplantae</taxon>
        <taxon>Streptophyta</taxon>
        <taxon>Embryophyta</taxon>
        <taxon>Tracheophyta</taxon>
        <taxon>Spermatophyta</taxon>
        <taxon>Magnoliopsida</taxon>
        <taxon>eudicotyledons</taxon>
        <taxon>Gunneridae</taxon>
        <taxon>Pentapetalae</taxon>
        <taxon>asterids</taxon>
        <taxon>campanulids</taxon>
        <taxon>Asterales</taxon>
        <taxon>Asteraceae</taxon>
        <taxon>Carduoideae</taxon>
        <taxon>Cardueae</taxon>
        <taxon>Arctiinae</taxon>
        <taxon>Arctium</taxon>
    </lineage>
</organism>
<reference evidence="2" key="1">
    <citation type="journal article" date="2022" name="Mol. Ecol. Resour.">
        <title>The genomes of chicory, endive, great burdock and yacon provide insights into Asteraceae palaeo-polyploidization history and plant inulin production.</title>
        <authorList>
            <person name="Fan W."/>
            <person name="Wang S."/>
            <person name="Wang H."/>
            <person name="Wang A."/>
            <person name="Jiang F."/>
            <person name="Liu H."/>
            <person name="Zhao H."/>
            <person name="Xu D."/>
            <person name="Zhang Y."/>
        </authorList>
    </citation>
    <scope>NUCLEOTIDE SEQUENCE [LARGE SCALE GENOMIC DNA]</scope>
    <source>
        <strain evidence="2">cv. Niubang</strain>
    </source>
</reference>
<accession>A0ACB9EGK1</accession>
<evidence type="ECO:0000313" key="1">
    <source>
        <dbReference type="EMBL" id="KAI3757840.1"/>
    </source>
</evidence>
<sequence>MWMQVLMNIRGVWLTVICILDYRTSPAALHGHIGCIASSTSLGTMQELDRMQLCIWIFATLISWSSDLDNGDSSLNLECFLQAILRLQLHLGQCVIMISPLSQELDRMQYSLREFYRKCHDGNISYGHFMKLATDIQIFRNFLFVACITSPSWTHLNSCKKCTSIPPLGQLPSLKELFIEGMDGLKVVGSELLGTVLQRLKSQGKLPMSTTLATKVSNTSSRATSVMGKVATDIALAKSGVL</sequence>